<evidence type="ECO:0000259" key="1">
    <source>
        <dbReference type="Pfam" id="PF12867"/>
    </source>
</evidence>
<dbReference type="RefSeq" id="WP_106295367.1">
    <property type="nucleotide sequence ID" value="NZ_PVTH01000014.1"/>
</dbReference>
<dbReference type="InterPro" id="IPR024775">
    <property type="entry name" value="DinB-like"/>
</dbReference>
<evidence type="ECO:0000313" key="2">
    <source>
        <dbReference type="EMBL" id="PRY48563.1"/>
    </source>
</evidence>
<reference evidence="2 3" key="1">
    <citation type="submission" date="2018-03" db="EMBL/GenBank/DDBJ databases">
        <title>Genomic Encyclopedia of Type Strains, Phase III (KMG-III): the genomes of soil and plant-associated and newly described type strains.</title>
        <authorList>
            <person name="Whitman W."/>
        </authorList>
    </citation>
    <scope>NUCLEOTIDE SEQUENCE [LARGE SCALE GENOMIC DNA]</scope>
    <source>
        <strain evidence="2 3">CGMCC 1.9313</strain>
    </source>
</reference>
<gene>
    <name evidence="2" type="ORF">B0I27_11422</name>
</gene>
<comment type="caution">
    <text evidence="2">The sequence shown here is derived from an EMBL/GenBank/DDBJ whole genome shotgun (WGS) entry which is preliminary data.</text>
</comment>
<name>A0A2T0TSD7_9SPHI</name>
<accession>A0A2T0TSD7</accession>
<dbReference type="AlphaFoldDB" id="A0A2T0TSD7"/>
<dbReference type="OrthoDB" id="9796039at2"/>
<proteinExistence type="predicted"/>
<feature type="domain" description="DinB-like" evidence="1">
    <location>
        <begin position="41"/>
        <end position="168"/>
    </location>
</feature>
<dbReference type="SUPFAM" id="SSF109854">
    <property type="entry name" value="DinB/YfiT-like putative metalloenzymes"/>
    <property type="match status" value="1"/>
</dbReference>
<keyword evidence="3" id="KW-1185">Reference proteome</keyword>
<organism evidence="2 3">
    <name type="scientific">Arcticibacter pallidicorallinus</name>
    <dbReference type="NCBI Taxonomy" id="1259464"/>
    <lineage>
        <taxon>Bacteria</taxon>
        <taxon>Pseudomonadati</taxon>
        <taxon>Bacteroidota</taxon>
        <taxon>Sphingobacteriia</taxon>
        <taxon>Sphingobacteriales</taxon>
        <taxon>Sphingobacteriaceae</taxon>
        <taxon>Arcticibacter</taxon>
    </lineage>
</organism>
<dbReference type="EMBL" id="PVTH01000014">
    <property type="protein sequence ID" value="PRY48563.1"/>
    <property type="molecule type" value="Genomic_DNA"/>
</dbReference>
<dbReference type="NCBIfam" id="NF009807">
    <property type="entry name" value="PRK13291.1"/>
    <property type="match status" value="1"/>
</dbReference>
<dbReference type="Pfam" id="PF12867">
    <property type="entry name" value="DinB_2"/>
    <property type="match status" value="1"/>
</dbReference>
<sequence>MNLEAWAYPIGRYQPPEIFTHEIAKQSISLIEALPSWLDVCIENLDESQLNTPYRPEGWTVNQVIHHLADSHMNAYIRLKLTLTEESPTVKPYNEALWAELPDNKLVPVNVSITLLHALHRRWVEALRSLTGEDWFRTYYHPESKELVALWQTTAHYAWHSRHHMEQIRSLRNRRGW</sequence>
<protein>
    <submittedName>
        <fullName evidence="2">DinB family protein</fullName>
    </submittedName>
</protein>
<dbReference type="InterPro" id="IPR034660">
    <property type="entry name" value="DinB/YfiT-like"/>
</dbReference>
<dbReference type="Proteomes" id="UP000238034">
    <property type="component" value="Unassembled WGS sequence"/>
</dbReference>
<dbReference type="Gene3D" id="1.20.120.450">
    <property type="entry name" value="dinb family like domain"/>
    <property type="match status" value="1"/>
</dbReference>
<evidence type="ECO:0000313" key="3">
    <source>
        <dbReference type="Proteomes" id="UP000238034"/>
    </source>
</evidence>